<evidence type="ECO:0000313" key="3">
    <source>
        <dbReference type="Proteomes" id="UP001249851"/>
    </source>
</evidence>
<sequence>MELFQSQDNFIIVNGTHSLWCNRQDGRLQARIGVDLGEAWSLRCRGIVYGIIGKIQFFPGADWRLLVISKRTLLGNLPGGHEVYRIDRVAVLTLSANESPEFELDVSLSSSNFIFLMFIAFLGFFYF</sequence>
<dbReference type="PANTHER" id="PTHR45662:SF8">
    <property type="entry name" value="PHOSPHATIDYLINOSITIDE PHOSPHATASE SAC2"/>
    <property type="match status" value="1"/>
</dbReference>
<reference evidence="2" key="1">
    <citation type="journal article" date="2023" name="G3 (Bethesda)">
        <title>Whole genome assembly and annotation of the endangered Caribbean coral Acropora cervicornis.</title>
        <authorList>
            <person name="Selwyn J.D."/>
            <person name="Vollmer S.V."/>
        </authorList>
    </citation>
    <scope>NUCLEOTIDE SEQUENCE</scope>
    <source>
        <strain evidence="2">K2</strain>
    </source>
</reference>
<dbReference type="GO" id="GO:2001135">
    <property type="term" value="P:regulation of endocytic recycling"/>
    <property type="evidence" value="ECO:0007669"/>
    <property type="project" value="TreeGrafter"/>
</dbReference>
<feature type="transmembrane region" description="Helical" evidence="1">
    <location>
        <begin position="106"/>
        <end position="126"/>
    </location>
</feature>
<organism evidence="2 3">
    <name type="scientific">Acropora cervicornis</name>
    <name type="common">Staghorn coral</name>
    <dbReference type="NCBI Taxonomy" id="6130"/>
    <lineage>
        <taxon>Eukaryota</taxon>
        <taxon>Metazoa</taxon>
        <taxon>Cnidaria</taxon>
        <taxon>Anthozoa</taxon>
        <taxon>Hexacorallia</taxon>
        <taxon>Scleractinia</taxon>
        <taxon>Astrocoeniina</taxon>
        <taxon>Acroporidae</taxon>
        <taxon>Acropora</taxon>
    </lineage>
</organism>
<reference evidence="2" key="2">
    <citation type="journal article" date="2023" name="Science">
        <title>Genomic signatures of disease resistance in endangered staghorn corals.</title>
        <authorList>
            <person name="Vollmer S.V."/>
            <person name="Selwyn J.D."/>
            <person name="Despard B.A."/>
            <person name="Roesel C.L."/>
        </authorList>
    </citation>
    <scope>NUCLEOTIDE SEQUENCE</scope>
    <source>
        <strain evidence="2">K2</strain>
    </source>
</reference>
<comment type="caution">
    <text evidence="2">The sequence shown here is derived from an EMBL/GenBank/DDBJ whole genome shotgun (WGS) entry which is preliminary data.</text>
</comment>
<dbReference type="GO" id="GO:0046856">
    <property type="term" value="P:phosphatidylinositol dephosphorylation"/>
    <property type="evidence" value="ECO:0007669"/>
    <property type="project" value="TreeGrafter"/>
</dbReference>
<accession>A0AAD9R373</accession>
<dbReference type="EMBL" id="JARQWQ010000004">
    <property type="protein sequence ID" value="KAK2572187.1"/>
    <property type="molecule type" value="Genomic_DNA"/>
</dbReference>
<keyword evidence="1" id="KW-1133">Transmembrane helix</keyword>
<evidence type="ECO:0000313" key="2">
    <source>
        <dbReference type="EMBL" id="KAK2572187.1"/>
    </source>
</evidence>
<dbReference type="PANTHER" id="PTHR45662">
    <property type="entry name" value="PHOSPHATIDYLINOSITIDE PHOSPHATASE SAC1"/>
    <property type="match status" value="1"/>
</dbReference>
<keyword evidence="3" id="KW-1185">Reference proteome</keyword>
<keyword evidence="1" id="KW-0812">Transmembrane</keyword>
<proteinExistence type="predicted"/>
<dbReference type="Proteomes" id="UP001249851">
    <property type="component" value="Unassembled WGS sequence"/>
</dbReference>
<protein>
    <submittedName>
        <fullName evidence="2">Phosphatidylinositide phosphatase SAC2</fullName>
    </submittedName>
</protein>
<dbReference type="GO" id="GO:0005769">
    <property type="term" value="C:early endosome"/>
    <property type="evidence" value="ECO:0007669"/>
    <property type="project" value="TreeGrafter"/>
</dbReference>
<name>A0AAD9R373_ACRCE</name>
<dbReference type="GO" id="GO:0043812">
    <property type="term" value="F:phosphatidylinositol-4-phosphate phosphatase activity"/>
    <property type="evidence" value="ECO:0007669"/>
    <property type="project" value="TreeGrafter"/>
</dbReference>
<keyword evidence="1" id="KW-0472">Membrane</keyword>
<evidence type="ECO:0000256" key="1">
    <source>
        <dbReference type="SAM" id="Phobius"/>
    </source>
</evidence>
<dbReference type="AlphaFoldDB" id="A0AAD9R373"/>
<gene>
    <name evidence="2" type="ORF">P5673_002398</name>
</gene>
<dbReference type="GO" id="GO:0045334">
    <property type="term" value="C:clathrin-coated endocytic vesicle"/>
    <property type="evidence" value="ECO:0007669"/>
    <property type="project" value="TreeGrafter"/>
</dbReference>